<comment type="caution">
    <text evidence="7">The sequence shown here is derived from an EMBL/GenBank/DDBJ whole genome shotgun (WGS) entry which is preliminary data.</text>
</comment>
<dbReference type="InterPro" id="IPR050382">
    <property type="entry name" value="MFS_Na/Anion_cotransporter"/>
</dbReference>
<dbReference type="InterPro" id="IPR036259">
    <property type="entry name" value="MFS_trans_sf"/>
</dbReference>
<dbReference type="PANTHER" id="PTHR11662">
    <property type="entry name" value="SOLUTE CARRIER FAMILY 17"/>
    <property type="match status" value="1"/>
</dbReference>
<feature type="transmembrane region" description="Helical" evidence="5">
    <location>
        <begin position="341"/>
        <end position="364"/>
    </location>
</feature>
<reference evidence="7" key="1">
    <citation type="submission" date="2023-03" db="EMBL/GenBank/DDBJ databases">
        <authorList>
            <person name="Cleenwerck I."/>
        </authorList>
    </citation>
    <scope>NUCLEOTIDE SEQUENCE</scope>
    <source>
        <strain evidence="7">LMG 32879</strain>
    </source>
</reference>
<dbReference type="PANTHER" id="PTHR11662:SF399">
    <property type="entry name" value="FI19708P1-RELATED"/>
    <property type="match status" value="1"/>
</dbReference>
<evidence type="ECO:0000256" key="5">
    <source>
        <dbReference type="SAM" id="Phobius"/>
    </source>
</evidence>
<evidence type="ECO:0000313" key="7">
    <source>
        <dbReference type="EMBL" id="CAI9120944.1"/>
    </source>
</evidence>
<comment type="subcellular location">
    <subcellularLocation>
        <location evidence="1">Membrane</location>
        <topology evidence="1">Multi-pass membrane protein</topology>
    </subcellularLocation>
</comment>
<dbReference type="SUPFAM" id="SSF103473">
    <property type="entry name" value="MFS general substrate transporter"/>
    <property type="match status" value="1"/>
</dbReference>
<feature type="transmembrane region" description="Helical" evidence="5">
    <location>
        <begin position="376"/>
        <end position="395"/>
    </location>
</feature>
<gene>
    <name evidence="7" type="ORF">LMG32879_001785</name>
</gene>
<proteinExistence type="predicted"/>
<feature type="transmembrane region" description="Helical" evidence="5">
    <location>
        <begin position="135"/>
        <end position="160"/>
    </location>
</feature>
<dbReference type="AlphaFoldDB" id="A0AA35VCQ8"/>
<dbReference type="InterPro" id="IPR020846">
    <property type="entry name" value="MFS_dom"/>
</dbReference>
<keyword evidence="2 5" id="KW-0812">Transmembrane</keyword>
<keyword evidence="8" id="KW-1185">Reference proteome</keyword>
<accession>A0AA35VCQ8</accession>
<keyword evidence="3 5" id="KW-1133">Transmembrane helix</keyword>
<name>A0AA35VCQ8_9PROT</name>
<evidence type="ECO:0000256" key="2">
    <source>
        <dbReference type="ARBA" id="ARBA00022692"/>
    </source>
</evidence>
<feature type="domain" description="Major facilitator superfamily (MFS) profile" evidence="6">
    <location>
        <begin position="12"/>
        <end position="399"/>
    </location>
</feature>
<dbReference type="Pfam" id="PF07690">
    <property type="entry name" value="MFS_1"/>
    <property type="match status" value="1"/>
</dbReference>
<feature type="transmembrane region" description="Helical" evidence="5">
    <location>
        <begin position="207"/>
        <end position="228"/>
    </location>
</feature>
<feature type="transmembrane region" description="Helical" evidence="5">
    <location>
        <begin position="12"/>
        <end position="41"/>
    </location>
</feature>
<evidence type="ECO:0000256" key="3">
    <source>
        <dbReference type="ARBA" id="ARBA00022989"/>
    </source>
</evidence>
<dbReference type="CDD" id="cd17319">
    <property type="entry name" value="MFS_ExuT_GudP_like"/>
    <property type="match status" value="1"/>
</dbReference>
<dbReference type="RefSeq" id="WP_289841776.1">
    <property type="nucleotide sequence ID" value="NZ_CATKSH010000009.1"/>
</dbReference>
<dbReference type="Proteomes" id="UP001176960">
    <property type="component" value="Unassembled WGS sequence"/>
</dbReference>
<feature type="transmembrane region" description="Helical" evidence="5">
    <location>
        <begin position="309"/>
        <end position="329"/>
    </location>
</feature>
<sequence>MRAAAQPYRYVIYVLTVLMSVICYADRAALSAGMPVIAGIFHLTPRGIGWVLSSFLWSYFILNLPGAMLLDRFGARRIGALAVSFWSLAMMLGGLATSLPAFIVTRVMLGAGEAPTFPMGNKVARAWAPDSERGVMLTALICGLPIGLAAGSAAGVWLIAHYGWRSAFVILGAVGMVWAAAWWRLYPKSETAPGGTTRRVLSLSRIFGARAFWGIVIGQCCANFANFLLMSWLPLILKTLLGLGMVEAGMWTAVCYLLSAALGLILGRVGETFMRGRDLRHGARRVVVGSYFLLSGSMGLLPFCSGKLTVIPVVAVALAFLMAGIGANMALLSDLIVETELVASTTGLSFTFSNGAGIAAPVVAGYVLQASGNFDAVFFLTVVILVCGVAAILILPTRAFHAQRATPEGEVFS</sequence>
<feature type="transmembrane region" description="Helical" evidence="5">
    <location>
        <begin position="78"/>
        <end position="97"/>
    </location>
</feature>
<feature type="transmembrane region" description="Helical" evidence="5">
    <location>
        <begin position="47"/>
        <end position="66"/>
    </location>
</feature>
<dbReference type="InterPro" id="IPR011701">
    <property type="entry name" value="MFS"/>
</dbReference>
<keyword evidence="4 5" id="KW-0472">Membrane</keyword>
<evidence type="ECO:0000256" key="4">
    <source>
        <dbReference type="ARBA" id="ARBA00023136"/>
    </source>
</evidence>
<evidence type="ECO:0000259" key="6">
    <source>
        <dbReference type="PROSITE" id="PS50850"/>
    </source>
</evidence>
<dbReference type="EMBL" id="CATKSH010000009">
    <property type="protein sequence ID" value="CAI9120944.1"/>
    <property type="molecule type" value="Genomic_DNA"/>
</dbReference>
<dbReference type="GO" id="GO:0016020">
    <property type="term" value="C:membrane"/>
    <property type="evidence" value="ECO:0007669"/>
    <property type="project" value="UniProtKB-SubCell"/>
</dbReference>
<protein>
    <submittedName>
        <fullName evidence="7">MFS transporter</fullName>
    </submittedName>
</protein>
<dbReference type="PROSITE" id="PS50850">
    <property type="entry name" value="MFS"/>
    <property type="match status" value="1"/>
</dbReference>
<feature type="transmembrane region" description="Helical" evidence="5">
    <location>
        <begin position="248"/>
        <end position="266"/>
    </location>
</feature>
<dbReference type="GO" id="GO:0022857">
    <property type="term" value="F:transmembrane transporter activity"/>
    <property type="evidence" value="ECO:0007669"/>
    <property type="project" value="InterPro"/>
</dbReference>
<feature type="transmembrane region" description="Helical" evidence="5">
    <location>
        <begin position="286"/>
        <end position="303"/>
    </location>
</feature>
<evidence type="ECO:0000256" key="1">
    <source>
        <dbReference type="ARBA" id="ARBA00004141"/>
    </source>
</evidence>
<evidence type="ECO:0000313" key="8">
    <source>
        <dbReference type="Proteomes" id="UP001176960"/>
    </source>
</evidence>
<organism evidence="7 8">
    <name type="scientific">Brytella acorum</name>
    <dbReference type="NCBI Taxonomy" id="2959299"/>
    <lineage>
        <taxon>Bacteria</taxon>
        <taxon>Pseudomonadati</taxon>
        <taxon>Pseudomonadota</taxon>
        <taxon>Alphaproteobacteria</taxon>
        <taxon>Acetobacterales</taxon>
        <taxon>Acetobacteraceae</taxon>
        <taxon>Brytella</taxon>
    </lineage>
</organism>
<feature type="transmembrane region" description="Helical" evidence="5">
    <location>
        <begin position="166"/>
        <end position="186"/>
    </location>
</feature>
<dbReference type="Gene3D" id="1.20.1250.20">
    <property type="entry name" value="MFS general substrate transporter like domains"/>
    <property type="match status" value="2"/>
</dbReference>